<keyword evidence="1" id="KW-0472">Membrane</keyword>
<name>A0A5D3YNN4_9BACT</name>
<dbReference type="RefSeq" id="WP_148898151.1">
    <property type="nucleotide sequence ID" value="NZ_VNHY01000001.1"/>
</dbReference>
<dbReference type="AlphaFoldDB" id="A0A5D3YNN4"/>
<accession>A0A5D3YNN4</accession>
<organism evidence="2 3">
    <name type="scientific">Fodinibius salinus</name>
    <dbReference type="NCBI Taxonomy" id="860790"/>
    <lineage>
        <taxon>Bacteria</taxon>
        <taxon>Pseudomonadati</taxon>
        <taxon>Balneolota</taxon>
        <taxon>Balneolia</taxon>
        <taxon>Balneolales</taxon>
        <taxon>Balneolaceae</taxon>
        <taxon>Fodinibius</taxon>
    </lineage>
</organism>
<gene>
    <name evidence="2" type="ORF">LX73_0790</name>
</gene>
<sequence>MSFVGLLLHYFDILSASVLKIYFGGTFTGLFLGLSIQLYYSLVNPSDWLFQSRYHIEGAILGGSIGSYSLTKYSFSNGLVNIFEIIIPLVVGLILGISWIKSAKYRTLKDWKGNLIQQNTDNIIFSDAGTLTDPNHSNTKGTVMLTQNEIIFSPSNAQNHKIRTDLSEMNPLLEKSGFDFFSIPTGIQLTQERSIHPYKFPRYWLEKIRNIRSGIEYYDGS</sequence>
<reference evidence="2 3" key="1">
    <citation type="submission" date="2019-07" db="EMBL/GenBank/DDBJ databases">
        <title>Genomic Encyclopedia of Archaeal and Bacterial Type Strains, Phase II (KMG-II): from individual species to whole genera.</title>
        <authorList>
            <person name="Goeker M."/>
        </authorList>
    </citation>
    <scope>NUCLEOTIDE SEQUENCE [LARGE SCALE GENOMIC DNA]</scope>
    <source>
        <strain evidence="2 3">DSM 21935</strain>
    </source>
</reference>
<evidence type="ECO:0000313" key="3">
    <source>
        <dbReference type="Proteomes" id="UP000324595"/>
    </source>
</evidence>
<evidence type="ECO:0000256" key="1">
    <source>
        <dbReference type="SAM" id="Phobius"/>
    </source>
</evidence>
<keyword evidence="1" id="KW-0812">Transmembrane</keyword>
<keyword evidence="1" id="KW-1133">Transmembrane helix</keyword>
<dbReference type="Proteomes" id="UP000324595">
    <property type="component" value="Unassembled WGS sequence"/>
</dbReference>
<protein>
    <submittedName>
        <fullName evidence="2">Uncharacterized protein</fullName>
    </submittedName>
</protein>
<dbReference type="EMBL" id="VNHY01000001">
    <property type="protein sequence ID" value="TYP95484.1"/>
    <property type="molecule type" value="Genomic_DNA"/>
</dbReference>
<dbReference type="OrthoDB" id="1525294at2"/>
<keyword evidence="3" id="KW-1185">Reference proteome</keyword>
<feature type="transmembrane region" description="Helical" evidence="1">
    <location>
        <begin position="78"/>
        <end position="100"/>
    </location>
</feature>
<comment type="caution">
    <text evidence="2">The sequence shown here is derived from an EMBL/GenBank/DDBJ whole genome shotgun (WGS) entry which is preliminary data.</text>
</comment>
<evidence type="ECO:0000313" key="2">
    <source>
        <dbReference type="EMBL" id="TYP95484.1"/>
    </source>
</evidence>
<proteinExistence type="predicted"/>
<feature type="transmembrane region" description="Helical" evidence="1">
    <location>
        <begin position="21"/>
        <end position="40"/>
    </location>
</feature>